<dbReference type="EMBL" id="RCMK01000688">
    <property type="protein sequence ID" value="KAG2916165.1"/>
    <property type="molecule type" value="Genomic_DNA"/>
</dbReference>
<dbReference type="VEuPathDB" id="FungiDB:PC110_g17617"/>
<sequence length="96" mass="10865">MKLVGKWAPDDPRTPLLSPFYCDLVEEGNTFANGLPNFMIRADLPGALRKVEASIRDMYQSTVEERTANALSWRFGIRKVVGSRARMRMCPNATIF</sequence>
<evidence type="ECO:0000313" key="6">
    <source>
        <dbReference type="Proteomes" id="UP000735874"/>
    </source>
</evidence>
<accession>A0A8T0Y6H5</accession>
<reference evidence="1" key="1">
    <citation type="submission" date="2018-10" db="EMBL/GenBank/DDBJ databases">
        <title>Effector identification in a new, highly contiguous assembly of the strawberry crown rot pathogen Phytophthora cactorum.</title>
        <authorList>
            <person name="Armitage A.D."/>
            <person name="Nellist C.F."/>
            <person name="Bates H."/>
            <person name="Vickerstaff R.J."/>
            <person name="Harrison R.J."/>
        </authorList>
    </citation>
    <scope>NUCLEOTIDE SEQUENCE</scope>
    <source>
        <strain evidence="1">15-7</strain>
        <strain evidence="2">4032</strain>
        <strain evidence="3">4040</strain>
        <strain evidence="4">P415</strain>
        <strain evidence="5">P421</strain>
    </source>
</reference>
<gene>
    <name evidence="1" type="ORF">PC113_g21810</name>
    <name evidence="2" type="ORF">PC115_g19991</name>
    <name evidence="3" type="ORF">PC117_g17813</name>
    <name evidence="4" type="ORF">PC118_g19808</name>
    <name evidence="5" type="ORF">PC129_g21242</name>
</gene>
<dbReference type="AlphaFoldDB" id="A0A8T0Y6H5"/>
<proteinExistence type="predicted"/>
<protein>
    <submittedName>
        <fullName evidence="1">Uncharacterized protein</fullName>
    </submittedName>
</protein>
<evidence type="ECO:0000313" key="3">
    <source>
        <dbReference type="EMBL" id="KAG2916165.1"/>
    </source>
</evidence>
<evidence type="ECO:0000313" key="1">
    <source>
        <dbReference type="EMBL" id="KAG2826171.1"/>
    </source>
</evidence>
<dbReference type="Proteomes" id="UP000774804">
    <property type="component" value="Unassembled WGS sequence"/>
</dbReference>
<evidence type="ECO:0000313" key="4">
    <source>
        <dbReference type="EMBL" id="KAG2965334.1"/>
    </source>
</evidence>
<comment type="caution">
    <text evidence="1">The sequence shown here is derived from an EMBL/GenBank/DDBJ whole genome shotgun (WGS) entry which is preliminary data.</text>
</comment>
<evidence type="ECO:0000313" key="2">
    <source>
        <dbReference type="EMBL" id="KAG2888599.1"/>
    </source>
</evidence>
<dbReference type="Proteomes" id="UP000697107">
    <property type="component" value="Unassembled WGS sequence"/>
</dbReference>
<dbReference type="Proteomes" id="UP000735874">
    <property type="component" value="Unassembled WGS sequence"/>
</dbReference>
<dbReference type="EMBL" id="RCMI01001205">
    <property type="protein sequence ID" value="KAG2888599.1"/>
    <property type="molecule type" value="Genomic_DNA"/>
</dbReference>
<dbReference type="EMBL" id="RCML01001117">
    <property type="protein sequence ID" value="KAG2965334.1"/>
    <property type="molecule type" value="Genomic_DNA"/>
</dbReference>
<dbReference type="Proteomes" id="UP000760860">
    <property type="component" value="Unassembled WGS sequence"/>
</dbReference>
<organism evidence="1 6">
    <name type="scientific">Phytophthora cactorum</name>
    <dbReference type="NCBI Taxonomy" id="29920"/>
    <lineage>
        <taxon>Eukaryota</taxon>
        <taxon>Sar</taxon>
        <taxon>Stramenopiles</taxon>
        <taxon>Oomycota</taxon>
        <taxon>Peronosporomycetes</taxon>
        <taxon>Peronosporales</taxon>
        <taxon>Peronosporaceae</taxon>
        <taxon>Phytophthora</taxon>
    </lineage>
</organism>
<dbReference type="EMBL" id="RCMV01001656">
    <property type="protein sequence ID" value="KAG3207722.1"/>
    <property type="molecule type" value="Genomic_DNA"/>
</dbReference>
<evidence type="ECO:0000313" key="5">
    <source>
        <dbReference type="EMBL" id="KAG3207722.1"/>
    </source>
</evidence>
<dbReference type="Proteomes" id="UP000736787">
    <property type="component" value="Unassembled WGS sequence"/>
</dbReference>
<name>A0A8T0Y6H5_9STRA</name>
<dbReference type="EMBL" id="RCMG01001488">
    <property type="protein sequence ID" value="KAG2826171.1"/>
    <property type="molecule type" value="Genomic_DNA"/>
</dbReference>